<dbReference type="GO" id="GO:0031410">
    <property type="term" value="C:cytoplasmic vesicle"/>
    <property type="evidence" value="ECO:0007669"/>
    <property type="project" value="TreeGrafter"/>
</dbReference>
<dbReference type="PANTHER" id="PTHR11337:SF8">
    <property type="entry name" value="VISGUN, ISOFORM E"/>
    <property type="match status" value="1"/>
</dbReference>
<accession>A0AAV2MZZ3</accession>
<reference evidence="11 12" key="1">
    <citation type="submission" date="2024-04" db="EMBL/GenBank/DDBJ databases">
        <authorList>
            <consortium name="Molecular Ecology Group"/>
        </authorList>
    </citation>
    <scope>NUCLEOTIDE SEQUENCE [LARGE SCALE GENOMIC DNA]</scope>
</reference>
<feature type="compositionally biased region" description="Polar residues" evidence="8">
    <location>
        <begin position="32"/>
        <end position="60"/>
    </location>
</feature>
<keyword evidence="5 9" id="KW-1133">Transmembrane helix</keyword>
<evidence type="ECO:0000313" key="12">
    <source>
        <dbReference type="Proteomes" id="UP001497644"/>
    </source>
</evidence>
<evidence type="ECO:0000256" key="5">
    <source>
        <dbReference type="ARBA" id="ARBA00022989"/>
    </source>
</evidence>
<sequence>MKSAYAICVLLCITIDSLVLANGGIAQTTNETQASNKSIPLPNSTAKIDETQNSTTAEPNTTQSTTNSTITTTTPTSTTTANTSTSTTTTTTTTTTTPVPTTPPNITTTTVSPPITTTNATTSSTTVSTSTTAAKTTAIPTGAPPPSKDRHFDGLSFFGGIILATCLMAIAAFSWKFYRQCNERNYRTL</sequence>
<evidence type="ECO:0000256" key="4">
    <source>
        <dbReference type="ARBA" id="ARBA00022729"/>
    </source>
</evidence>
<evidence type="ECO:0000256" key="9">
    <source>
        <dbReference type="SAM" id="Phobius"/>
    </source>
</evidence>
<evidence type="ECO:0000256" key="7">
    <source>
        <dbReference type="ARBA" id="ARBA00023180"/>
    </source>
</evidence>
<comment type="similarity">
    <text evidence="2">Belongs to the CD164 family.</text>
</comment>
<evidence type="ECO:0008006" key="13">
    <source>
        <dbReference type="Google" id="ProtNLM"/>
    </source>
</evidence>
<protein>
    <recommendedName>
        <fullName evidence="13">Sialomucin core protein 24</fullName>
    </recommendedName>
</protein>
<dbReference type="PANTHER" id="PTHR11337">
    <property type="entry name" value="MUCIN/PORIMIN"/>
    <property type="match status" value="1"/>
</dbReference>
<feature type="region of interest" description="Disordered" evidence="8">
    <location>
        <begin position="32"/>
        <end position="148"/>
    </location>
</feature>
<keyword evidence="7" id="KW-0325">Glycoprotein</keyword>
<feature type="compositionally biased region" description="Low complexity" evidence="8">
    <location>
        <begin position="61"/>
        <end position="141"/>
    </location>
</feature>
<dbReference type="InterPro" id="IPR007947">
    <property type="entry name" value="CD164_MGC24"/>
</dbReference>
<evidence type="ECO:0000256" key="10">
    <source>
        <dbReference type="SAM" id="SignalP"/>
    </source>
</evidence>
<evidence type="ECO:0000256" key="1">
    <source>
        <dbReference type="ARBA" id="ARBA00004479"/>
    </source>
</evidence>
<proteinExistence type="inferred from homology"/>
<gene>
    <name evidence="11" type="ORF">LPLAT_LOCUS20</name>
</gene>
<evidence type="ECO:0000256" key="2">
    <source>
        <dbReference type="ARBA" id="ARBA00005341"/>
    </source>
</evidence>
<dbReference type="Pfam" id="PF05283">
    <property type="entry name" value="MGC-24"/>
    <property type="match status" value="1"/>
</dbReference>
<dbReference type="AlphaFoldDB" id="A0AAV2MZZ3"/>
<evidence type="ECO:0000256" key="8">
    <source>
        <dbReference type="SAM" id="MobiDB-lite"/>
    </source>
</evidence>
<evidence type="ECO:0000256" key="6">
    <source>
        <dbReference type="ARBA" id="ARBA00023136"/>
    </source>
</evidence>
<organism evidence="11 12">
    <name type="scientific">Lasius platythorax</name>
    <dbReference type="NCBI Taxonomy" id="488582"/>
    <lineage>
        <taxon>Eukaryota</taxon>
        <taxon>Metazoa</taxon>
        <taxon>Ecdysozoa</taxon>
        <taxon>Arthropoda</taxon>
        <taxon>Hexapoda</taxon>
        <taxon>Insecta</taxon>
        <taxon>Pterygota</taxon>
        <taxon>Neoptera</taxon>
        <taxon>Endopterygota</taxon>
        <taxon>Hymenoptera</taxon>
        <taxon>Apocrita</taxon>
        <taxon>Aculeata</taxon>
        <taxon>Formicoidea</taxon>
        <taxon>Formicidae</taxon>
        <taxon>Formicinae</taxon>
        <taxon>Lasius</taxon>
        <taxon>Lasius</taxon>
    </lineage>
</organism>
<name>A0AAV2MZZ3_9HYME</name>
<dbReference type="Proteomes" id="UP001497644">
    <property type="component" value="Chromosome 1"/>
</dbReference>
<keyword evidence="6 9" id="KW-0472">Membrane</keyword>
<feature type="chain" id="PRO_5043931958" description="Sialomucin core protein 24" evidence="10">
    <location>
        <begin position="22"/>
        <end position="189"/>
    </location>
</feature>
<evidence type="ECO:0000256" key="3">
    <source>
        <dbReference type="ARBA" id="ARBA00022692"/>
    </source>
</evidence>
<dbReference type="EMBL" id="OZ034824">
    <property type="protein sequence ID" value="CAL1673025.1"/>
    <property type="molecule type" value="Genomic_DNA"/>
</dbReference>
<dbReference type="GO" id="GO:0016020">
    <property type="term" value="C:membrane"/>
    <property type="evidence" value="ECO:0007669"/>
    <property type="project" value="UniProtKB-SubCell"/>
</dbReference>
<keyword evidence="4 10" id="KW-0732">Signal</keyword>
<feature type="transmembrane region" description="Helical" evidence="9">
    <location>
        <begin position="155"/>
        <end position="178"/>
    </location>
</feature>
<keyword evidence="3 9" id="KW-0812">Transmembrane</keyword>
<evidence type="ECO:0000313" key="11">
    <source>
        <dbReference type="EMBL" id="CAL1673025.1"/>
    </source>
</evidence>
<keyword evidence="12" id="KW-1185">Reference proteome</keyword>
<feature type="signal peptide" evidence="10">
    <location>
        <begin position="1"/>
        <end position="21"/>
    </location>
</feature>
<comment type="subcellular location">
    <subcellularLocation>
        <location evidence="1">Membrane</location>
        <topology evidence="1">Single-pass type I membrane protein</topology>
    </subcellularLocation>
</comment>